<keyword evidence="1" id="KW-0732">Signal</keyword>
<reference evidence="2" key="1">
    <citation type="journal article" date="2020" name="Fungal Divers.">
        <title>Resolving the Mortierellaceae phylogeny through synthesis of multi-gene phylogenetics and phylogenomics.</title>
        <authorList>
            <person name="Vandepol N."/>
            <person name="Liber J."/>
            <person name="Desiro A."/>
            <person name="Na H."/>
            <person name="Kennedy M."/>
            <person name="Barry K."/>
            <person name="Grigoriev I.V."/>
            <person name="Miller A.N."/>
            <person name="O'Donnell K."/>
            <person name="Stajich J.E."/>
            <person name="Bonito G."/>
        </authorList>
    </citation>
    <scope>NUCLEOTIDE SEQUENCE</scope>
    <source>
        <strain evidence="2">NVP1</strain>
    </source>
</reference>
<evidence type="ECO:0000256" key="1">
    <source>
        <dbReference type="SAM" id="SignalP"/>
    </source>
</evidence>
<comment type="caution">
    <text evidence="2">The sequence shown here is derived from an EMBL/GenBank/DDBJ whole genome shotgun (WGS) entry which is preliminary data.</text>
</comment>
<accession>A0A9P5SKV4</accession>
<dbReference type="Proteomes" id="UP000696485">
    <property type="component" value="Unassembled WGS sequence"/>
</dbReference>
<dbReference type="Pfam" id="PF14539">
    <property type="entry name" value="DUF4442"/>
    <property type="match status" value="1"/>
</dbReference>
<dbReference type="InterPro" id="IPR027961">
    <property type="entry name" value="DUF4442"/>
</dbReference>
<name>A0A9P5SKV4_9FUNG</name>
<feature type="chain" id="PRO_5040331406" description="DUF4442 domain-containing protein" evidence="1">
    <location>
        <begin position="20"/>
        <end position="187"/>
    </location>
</feature>
<feature type="signal peptide" evidence="1">
    <location>
        <begin position="1"/>
        <end position="19"/>
    </location>
</feature>
<sequence>MNSFALGFLTLLVICLAVAVSLVVKKLSALRDPLQIWDALNNIGILPIRMRAWIFSTIVGFANPYSRSINFRITELRKGKACGVMKETKAISNPFRCVHAAALITFGETTGGLAIFTLLGKKDRAILTNISAEYIKVSRGLLTASSVVDPIKDRDIKELENTVLIKNAAFETVAKLTLTWRVDLKSE</sequence>
<evidence type="ECO:0008006" key="4">
    <source>
        <dbReference type="Google" id="ProtNLM"/>
    </source>
</evidence>
<evidence type="ECO:0000313" key="3">
    <source>
        <dbReference type="Proteomes" id="UP000696485"/>
    </source>
</evidence>
<dbReference type="AlphaFoldDB" id="A0A9P5SKV4"/>
<dbReference type="CDD" id="cd03443">
    <property type="entry name" value="PaaI_thioesterase"/>
    <property type="match status" value="1"/>
</dbReference>
<evidence type="ECO:0000313" key="2">
    <source>
        <dbReference type="EMBL" id="KAF9332369.1"/>
    </source>
</evidence>
<organism evidence="2 3">
    <name type="scientific">Podila minutissima</name>
    <dbReference type="NCBI Taxonomy" id="64525"/>
    <lineage>
        <taxon>Eukaryota</taxon>
        <taxon>Fungi</taxon>
        <taxon>Fungi incertae sedis</taxon>
        <taxon>Mucoromycota</taxon>
        <taxon>Mortierellomycotina</taxon>
        <taxon>Mortierellomycetes</taxon>
        <taxon>Mortierellales</taxon>
        <taxon>Mortierellaceae</taxon>
        <taxon>Podila</taxon>
    </lineage>
</organism>
<dbReference type="SUPFAM" id="SSF54637">
    <property type="entry name" value="Thioesterase/thiol ester dehydrase-isomerase"/>
    <property type="match status" value="1"/>
</dbReference>
<dbReference type="Gene3D" id="3.10.129.10">
    <property type="entry name" value="Hotdog Thioesterase"/>
    <property type="match status" value="1"/>
</dbReference>
<dbReference type="InterPro" id="IPR029069">
    <property type="entry name" value="HotDog_dom_sf"/>
</dbReference>
<proteinExistence type="predicted"/>
<protein>
    <recommendedName>
        <fullName evidence="4">DUF4442 domain-containing protein</fullName>
    </recommendedName>
</protein>
<keyword evidence="3" id="KW-1185">Reference proteome</keyword>
<dbReference type="EMBL" id="JAAAUY010000264">
    <property type="protein sequence ID" value="KAF9332369.1"/>
    <property type="molecule type" value="Genomic_DNA"/>
</dbReference>
<gene>
    <name evidence="2" type="ORF">BG006_004759</name>
</gene>